<dbReference type="PANTHER" id="PTHR46124">
    <property type="entry name" value="D-AMINOACYL-TRNA DEACYLASE"/>
    <property type="match status" value="1"/>
</dbReference>
<feature type="binding site" evidence="4">
    <location>
        <position position="159"/>
    </location>
    <ligand>
        <name>a divalent metal cation</name>
        <dbReference type="ChEBI" id="CHEBI:60240"/>
        <label>2</label>
    </ligand>
</feature>
<evidence type="ECO:0000256" key="1">
    <source>
        <dbReference type="ARBA" id="ARBA00009275"/>
    </source>
</evidence>
<dbReference type="Pfam" id="PF01026">
    <property type="entry name" value="TatD_DNase"/>
    <property type="match status" value="1"/>
</dbReference>
<dbReference type="Proteomes" id="UP000255265">
    <property type="component" value="Unassembled WGS sequence"/>
</dbReference>
<dbReference type="PROSITE" id="PS01137">
    <property type="entry name" value="TATD_1"/>
    <property type="match status" value="1"/>
</dbReference>
<dbReference type="OrthoDB" id="9810005at2"/>
<dbReference type="PANTHER" id="PTHR46124:SF2">
    <property type="entry name" value="D-AMINOACYL-TRNA DEACYLASE"/>
    <property type="match status" value="1"/>
</dbReference>
<dbReference type="InterPro" id="IPR032466">
    <property type="entry name" value="Metal_Hydrolase"/>
</dbReference>
<feature type="binding site" evidence="4">
    <location>
        <position position="10"/>
    </location>
    <ligand>
        <name>a divalent metal cation</name>
        <dbReference type="ChEBI" id="CHEBI:60240"/>
        <label>1</label>
    </ligand>
</feature>
<proteinExistence type="inferred from homology"/>
<reference evidence="5 6" key="1">
    <citation type="submission" date="2018-07" db="EMBL/GenBank/DDBJ databases">
        <title>Genomic Encyclopedia of Type Strains, Phase IV (KMG-IV): sequencing the most valuable type-strain genomes for metagenomic binning, comparative biology and taxonomic classification.</title>
        <authorList>
            <person name="Goeker M."/>
        </authorList>
    </citation>
    <scope>NUCLEOTIDE SEQUENCE [LARGE SCALE GENOMIC DNA]</scope>
    <source>
        <strain evidence="5 6">DSM 21352</strain>
    </source>
</reference>
<evidence type="ECO:0000256" key="3">
    <source>
        <dbReference type="ARBA" id="ARBA00022801"/>
    </source>
</evidence>
<dbReference type="FunFam" id="3.20.20.140:FF:000005">
    <property type="entry name" value="TatD family hydrolase"/>
    <property type="match status" value="1"/>
</dbReference>
<dbReference type="Gene3D" id="3.20.20.140">
    <property type="entry name" value="Metal-dependent hydrolases"/>
    <property type="match status" value="1"/>
</dbReference>
<evidence type="ECO:0000313" key="6">
    <source>
        <dbReference type="Proteomes" id="UP000255265"/>
    </source>
</evidence>
<evidence type="ECO:0000313" key="5">
    <source>
        <dbReference type="EMBL" id="RDI27369.1"/>
    </source>
</evidence>
<comment type="caution">
    <text evidence="5">The sequence shown here is derived from an EMBL/GenBank/DDBJ whole genome shotgun (WGS) entry which is preliminary data.</text>
</comment>
<dbReference type="CDD" id="cd01310">
    <property type="entry name" value="TatD_DNAse"/>
    <property type="match status" value="1"/>
</dbReference>
<dbReference type="GO" id="GO:0046872">
    <property type="term" value="F:metal ion binding"/>
    <property type="evidence" value="ECO:0007669"/>
    <property type="project" value="UniProtKB-KW"/>
</dbReference>
<dbReference type="AlphaFoldDB" id="A0A370FLW8"/>
<gene>
    <name evidence="5" type="ORF">DFR41_102406</name>
</gene>
<evidence type="ECO:0000256" key="2">
    <source>
        <dbReference type="ARBA" id="ARBA00022723"/>
    </source>
</evidence>
<dbReference type="GO" id="GO:0016788">
    <property type="term" value="F:hydrolase activity, acting on ester bonds"/>
    <property type="evidence" value="ECO:0007669"/>
    <property type="project" value="InterPro"/>
</dbReference>
<evidence type="ECO:0000256" key="4">
    <source>
        <dbReference type="PIRSR" id="PIRSR005902-1"/>
    </source>
</evidence>
<dbReference type="RefSeq" id="WP_114802435.1">
    <property type="nucleotide sequence ID" value="NZ_QQAV01000002.1"/>
</dbReference>
<feature type="binding site" evidence="4">
    <location>
        <position position="209"/>
    </location>
    <ligand>
        <name>a divalent metal cation</name>
        <dbReference type="ChEBI" id="CHEBI:60240"/>
        <label>1</label>
    </ligand>
</feature>
<organism evidence="5 6">
    <name type="scientific">Pseudacidovorax intermedius</name>
    <dbReference type="NCBI Taxonomy" id="433924"/>
    <lineage>
        <taxon>Bacteria</taxon>
        <taxon>Pseudomonadati</taxon>
        <taxon>Pseudomonadota</taxon>
        <taxon>Betaproteobacteria</taxon>
        <taxon>Burkholderiales</taxon>
        <taxon>Comamonadaceae</taxon>
        <taxon>Pseudacidovorax</taxon>
    </lineage>
</organism>
<accession>A0A370FLW8</accession>
<keyword evidence="6" id="KW-1185">Reference proteome</keyword>
<comment type="similarity">
    <text evidence="1">Belongs to the metallo-dependent hydrolases superfamily. TatD-type hydrolase family.</text>
</comment>
<dbReference type="PIRSF" id="PIRSF005902">
    <property type="entry name" value="DNase_TatD"/>
    <property type="match status" value="1"/>
</dbReference>
<dbReference type="SUPFAM" id="SSF51556">
    <property type="entry name" value="Metallo-dependent hydrolases"/>
    <property type="match status" value="1"/>
</dbReference>
<feature type="binding site" evidence="4">
    <location>
        <position position="133"/>
    </location>
    <ligand>
        <name>a divalent metal cation</name>
        <dbReference type="ChEBI" id="CHEBI:60240"/>
        <label>2</label>
    </ligand>
</feature>
<keyword evidence="2 4" id="KW-0479">Metal-binding</keyword>
<name>A0A370FLW8_9BURK</name>
<dbReference type="InterPro" id="IPR018228">
    <property type="entry name" value="DNase_TatD-rel_CS"/>
</dbReference>
<sequence>MAVFIDTHCHLDAPEFGAQAPQVHARSRQAGVALCLIPAVSASNFDAVRVLAHAQQDAYALGIHPLCTAGAGDSALAALEGALDRHADDPRLVAVGEIGLDYFVPGLDGLTQERLFRRQLQMAWQRQLPVLLHVRRSVDKVLRQLREVGGGRPWSGIAHAFVGSRQQAEECLALGLKLGLGGAMTFERATRLRDLAVQLPLESFVLETDAPDIPPRWLYQTREAREAGLPQGRNEPAEVPRIAQVLAELRGLTVGAVAEATTRNAVAAVPRLAPLMPLGG</sequence>
<keyword evidence="3" id="KW-0378">Hydrolase</keyword>
<protein>
    <submittedName>
        <fullName evidence="5">TatD DNase family protein</fullName>
    </submittedName>
</protein>
<dbReference type="EMBL" id="QQAV01000002">
    <property type="protein sequence ID" value="RDI27369.1"/>
    <property type="molecule type" value="Genomic_DNA"/>
</dbReference>
<feature type="binding site" evidence="4">
    <location>
        <position position="97"/>
    </location>
    <ligand>
        <name>a divalent metal cation</name>
        <dbReference type="ChEBI" id="CHEBI:60240"/>
        <label>1</label>
    </ligand>
</feature>
<dbReference type="InterPro" id="IPR001130">
    <property type="entry name" value="TatD-like"/>
</dbReference>
<feature type="binding site" evidence="4">
    <location>
        <position position="8"/>
    </location>
    <ligand>
        <name>a divalent metal cation</name>
        <dbReference type="ChEBI" id="CHEBI:60240"/>
        <label>1</label>
    </ligand>
</feature>